<dbReference type="OrthoDB" id="2351076at2"/>
<sequence length="625" mass="65994">MSMNIGPMLRALLSEGQPAEGSKALELRIGQIVRGVLLELLDNQEAIVSINGVNVRARLDADMPVGRGTLLQVQTSSGGGLVALKPLADLSEMMPEEGLKDVLKSFSLPEQKWAMELVRGLKKDGYPISRDTASFFASAASLKPATTDSQSWMAASDVAFRRGLAPTEATIGSLRQALFGAPLHESIANVQTELAAWQSSGNAASSEASELGKKLQTLLARGAEYMVRAEAGKEGQPTFGDEAKKSVESSRPQPDGIARNADSARANPRGSAVNVADLSVQENVKAAIQARTDNEGDPIERSAPRSGLAEAGGERASAMPRATTSTSSQENAAAANRQASLSSSERSASGEAASGKTGNSAAEGSRPDGRQPTAAAPRQEGAWIGRFLQWIGAGHERNALHASDQRLGGDLTFPASAGTDLDATAEQASNQHGDSMKSALLALSSRDDIPPALRDAAQTLVNQITGQQLLLASERNGTSPFSHMTLFVPMKTADGETTATVHVQTRRGRRGEWDADNCRLLFDLRMRNLGDTVVDVQVVDRIVSLKLMNDFPGMQDLLEQARNELSSGIREAGFQLLSLTVSPLPSLRSGIEGADGAAGTDNPRGDYPPSSAFASKPYKGVDFRA</sequence>
<reference evidence="2 3" key="1">
    <citation type="submission" date="2018-09" db="EMBL/GenBank/DDBJ databases">
        <title>Cohnella cavernae sp. nov., isolated from a karst cave.</title>
        <authorList>
            <person name="Zhu H."/>
        </authorList>
    </citation>
    <scope>NUCLEOTIDE SEQUENCE [LARGE SCALE GENOMIC DNA]</scope>
    <source>
        <strain evidence="2 3">K2E09-144</strain>
    </source>
</reference>
<feature type="compositionally biased region" description="Polar residues" evidence="1">
    <location>
        <begin position="322"/>
        <end position="331"/>
    </location>
</feature>
<organism evidence="2 3">
    <name type="scientific">Cohnella faecalis</name>
    <dbReference type="NCBI Taxonomy" id="2315694"/>
    <lineage>
        <taxon>Bacteria</taxon>
        <taxon>Bacillati</taxon>
        <taxon>Bacillota</taxon>
        <taxon>Bacilli</taxon>
        <taxon>Bacillales</taxon>
        <taxon>Paenibacillaceae</taxon>
        <taxon>Cohnella</taxon>
    </lineage>
</organism>
<dbReference type="Proteomes" id="UP000266340">
    <property type="component" value="Unassembled WGS sequence"/>
</dbReference>
<feature type="compositionally biased region" description="Basic and acidic residues" evidence="1">
    <location>
        <begin position="292"/>
        <end position="303"/>
    </location>
</feature>
<name>A0A398CPQ0_9BACL</name>
<dbReference type="RefSeq" id="WP_119149361.1">
    <property type="nucleotide sequence ID" value="NZ_JBHSOV010000024.1"/>
</dbReference>
<feature type="region of interest" description="Disordered" evidence="1">
    <location>
        <begin position="290"/>
        <end position="379"/>
    </location>
</feature>
<evidence type="ECO:0000313" key="3">
    <source>
        <dbReference type="Proteomes" id="UP000266340"/>
    </source>
</evidence>
<dbReference type="AlphaFoldDB" id="A0A398CPQ0"/>
<proteinExistence type="predicted"/>
<evidence type="ECO:0008006" key="4">
    <source>
        <dbReference type="Google" id="ProtNLM"/>
    </source>
</evidence>
<evidence type="ECO:0000313" key="2">
    <source>
        <dbReference type="EMBL" id="RIE03269.1"/>
    </source>
</evidence>
<feature type="compositionally biased region" description="Low complexity" evidence="1">
    <location>
        <begin position="339"/>
        <end position="355"/>
    </location>
</feature>
<gene>
    <name evidence="2" type="ORF">D3H35_11285</name>
</gene>
<feature type="region of interest" description="Disordered" evidence="1">
    <location>
        <begin position="592"/>
        <end position="625"/>
    </location>
</feature>
<dbReference type="EMBL" id="QXJM01000037">
    <property type="protein sequence ID" value="RIE03269.1"/>
    <property type="molecule type" value="Genomic_DNA"/>
</dbReference>
<protein>
    <recommendedName>
        <fullName evidence="4">Flagellar hook-length control protein FliK</fullName>
    </recommendedName>
</protein>
<comment type="caution">
    <text evidence="2">The sequence shown here is derived from an EMBL/GenBank/DDBJ whole genome shotgun (WGS) entry which is preliminary data.</text>
</comment>
<keyword evidence="3" id="KW-1185">Reference proteome</keyword>
<evidence type="ECO:0000256" key="1">
    <source>
        <dbReference type="SAM" id="MobiDB-lite"/>
    </source>
</evidence>
<feature type="region of interest" description="Disordered" evidence="1">
    <location>
        <begin position="230"/>
        <end position="277"/>
    </location>
</feature>
<accession>A0A398CPQ0</accession>